<dbReference type="GO" id="GO:0005524">
    <property type="term" value="F:ATP binding"/>
    <property type="evidence" value="ECO:0007669"/>
    <property type="project" value="UniProtKB-UniRule"/>
</dbReference>
<feature type="domain" description="ATP-grasp" evidence="5">
    <location>
        <begin position="297"/>
        <end position="526"/>
    </location>
</feature>
<sequence>MIRIDFRHNSAIDGHLRVLFIQAEHVRQIEVAEKSWSIRVADTESQQVSDDTTVISESAKLVDSFLGIFQATSDISESQALAAALLVPQKSGFVGHSEVFTQRLAGCQLFSHIRSFLEPLAEVKAVKLVDGSSFPTLQQAISASVGVVATEAALLASNPTQVIDELRRRLTLQWCFSEPLARKRVIVIVGYENLDATKRRWSALAALGIAVVILSTGNWWDDNHGKYHELREQFIPFDMTPDEGLSKRIVDAIRAYPLPVDGLYAPSNDPLLLPAARAAEELGLWTLSSKALTISTNKYLTSQLFESTASRVCIVRTVAELELRIDGLSFPVIGKPSCGRFSEGVFRADTSTQLREKASRTLNDFDATNGLLIEPFCDGPEVDANLILLQGELLYSEVVDDFPSPGDLLSGDAAGSFMDTQAVIPSRLPSAEQSAIIDTMRVVIAKQGFHTGVFHCEARMQGSSMAYVLKPDSVVPDLEYVKQKSTASPEVFLHEVNARAPGFMSSAISYFAQGIDFWALSVLCTINDWTRFKALAQPFLPKPQHEHAILDVVVIPVRPTLLRRTFPQRSGDNWHYAVIDSQNDPLPALLKKNPDLAPCVMQNYAYVFSSKPFGSREDTWDWTACVVVKSSKSRDHAIETSSRLLGLYKSHVLEQDQKAAQ</sequence>
<evidence type="ECO:0000256" key="2">
    <source>
        <dbReference type="ARBA" id="ARBA00022741"/>
    </source>
</evidence>
<dbReference type="InterPro" id="IPR041472">
    <property type="entry name" value="BL00235/CARNS1_N"/>
</dbReference>
<dbReference type="PANTHER" id="PTHR43585:SF2">
    <property type="entry name" value="ATP-GRASP ENZYME FSQD"/>
    <property type="match status" value="1"/>
</dbReference>
<dbReference type="OrthoDB" id="434648at2759"/>
<dbReference type="Gene3D" id="3.30.470.20">
    <property type="entry name" value="ATP-grasp fold, B domain"/>
    <property type="match status" value="1"/>
</dbReference>
<dbReference type="SUPFAM" id="SSF56059">
    <property type="entry name" value="Glutathione synthetase ATP-binding domain-like"/>
    <property type="match status" value="1"/>
</dbReference>
<keyword evidence="2 4" id="KW-0547">Nucleotide-binding</keyword>
<reference evidence="7" key="2">
    <citation type="submission" date="2020-04" db="EMBL/GenBank/DDBJ databases">
        <authorList>
            <consortium name="NCBI Genome Project"/>
        </authorList>
    </citation>
    <scope>NUCLEOTIDE SEQUENCE</scope>
    <source>
        <strain evidence="7">CBS 342.82</strain>
    </source>
</reference>
<organism evidence="7">
    <name type="scientific">Dissoconium aciculare CBS 342.82</name>
    <dbReference type="NCBI Taxonomy" id="1314786"/>
    <lineage>
        <taxon>Eukaryota</taxon>
        <taxon>Fungi</taxon>
        <taxon>Dikarya</taxon>
        <taxon>Ascomycota</taxon>
        <taxon>Pezizomycotina</taxon>
        <taxon>Dothideomycetes</taxon>
        <taxon>Dothideomycetidae</taxon>
        <taxon>Mycosphaerellales</taxon>
        <taxon>Dissoconiaceae</taxon>
        <taxon>Dissoconium</taxon>
    </lineage>
</organism>
<evidence type="ECO:0000256" key="3">
    <source>
        <dbReference type="ARBA" id="ARBA00022840"/>
    </source>
</evidence>
<reference evidence="7" key="3">
    <citation type="submission" date="2025-08" db="UniProtKB">
        <authorList>
            <consortium name="RefSeq"/>
        </authorList>
    </citation>
    <scope>IDENTIFICATION</scope>
    <source>
        <strain evidence="7">CBS 342.82</strain>
    </source>
</reference>
<keyword evidence="1" id="KW-0436">Ligase</keyword>
<dbReference type="InterPro" id="IPR011761">
    <property type="entry name" value="ATP-grasp"/>
</dbReference>
<keyword evidence="6" id="KW-1185">Reference proteome</keyword>
<evidence type="ECO:0000256" key="4">
    <source>
        <dbReference type="PROSITE-ProRule" id="PRU00409"/>
    </source>
</evidence>
<dbReference type="Pfam" id="PF18130">
    <property type="entry name" value="ATPgrasp_N"/>
    <property type="match status" value="1"/>
</dbReference>
<dbReference type="PROSITE" id="PS50975">
    <property type="entry name" value="ATP_GRASP"/>
    <property type="match status" value="1"/>
</dbReference>
<dbReference type="AlphaFoldDB" id="A0A6J3M3B7"/>
<dbReference type="GO" id="GO:0046872">
    <property type="term" value="F:metal ion binding"/>
    <property type="evidence" value="ECO:0007669"/>
    <property type="project" value="InterPro"/>
</dbReference>
<evidence type="ECO:0000313" key="7">
    <source>
        <dbReference type="RefSeq" id="XP_033459035.1"/>
    </source>
</evidence>
<dbReference type="Gene3D" id="3.40.50.20">
    <property type="match status" value="1"/>
</dbReference>
<evidence type="ECO:0000256" key="1">
    <source>
        <dbReference type="ARBA" id="ARBA00022598"/>
    </source>
</evidence>
<dbReference type="GeneID" id="54364833"/>
<dbReference type="RefSeq" id="XP_033459035.1">
    <property type="nucleotide sequence ID" value="XM_033607033.1"/>
</dbReference>
<name>A0A6J3M3B7_9PEZI</name>
<proteinExistence type="predicted"/>
<accession>A0A6J3M3B7</accession>
<evidence type="ECO:0000259" key="5">
    <source>
        <dbReference type="PROSITE" id="PS50975"/>
    </source>
</evidence>
<dbReference type="InterPro" id="IPR052032">
    <property type="entry name" value="ATP-dep_AA_Ligase"/>
</dbReference>
<keyword evidence="3 4" id="KW-0067">ATP-binding</keyword>
<protein>
    <recommendedName>
        <fullName evidence="5">ATP-grasp domain-containing protein</fullName>
    </recommendedName>
</protein>
<dbReference type="PANTHER" id="PTHR43585">
    <property type="entry name" value="FUMIPYRROLE BIOSYNTHESIS PROTEIN C"/>
    <property type="match status" value="1"/>
</dbReference>
<reference evidence="7" key="1">
    <citation type="submission" date="2020-01" db="EMBL/GenBank/DDBJ databases">
        <authorList>
            <consortium name="DOE Joint Genome Institute"/>
            <person name="Haridas S."/>
            <person name="Albert R."/>
            <person name="Binder M."/>
            <person name="Bloem J."/>
            <person name="Labutti K."/>
            <person name="Salamov A."/>
            <person name="Andreopoulos B."/>
            <person name="Baker S.E."/>
            <person name="Barry K."/>
            <person name="Bills G."/>
            <person name="Bluhm B.H."/>
            <person name="Cannon C."/>
            <person name="Castanera R."/>
            <person name="Culley D.E."/>
            <person name="Daum C."/>
            <person name="Ezra D."/>
            <person name="Gonzalez J.B."/>
            <person name="Henrissat B."/>
            <person name="Kuo A."/>
            <person name="Liang C."/>
            <person name="Lipzen A."/>
            <person name="Lutzoni F."/>
            <person name="Magnuson J."/>
            <person name="Mondo S."/>
            <person name="Nolan M."/>
            <person name="Ohm R."/>
            <person name="Pangilinan J."/>
            <person name="Park H.-J."/>
            <person name="Ramirez L."/>
            <person name="Alfaro M."/>
            <person name="Sun H."/>
            <person name="Tritt A."/>
            <person name="Yoshinaga Y."/>
            <person name="Zwiers L.-H."/>
            <person name="Turgeon B.G."/>
            <person name="Goodwin S.B."/>
            <person name="Spatafora J.W."/>
            <person name="Crous P.W."/>
            <person name="Grigoriev I.V."/>
        </authorList>
    </citation>
    <scope>NUCLEOTIDE SEQUENCE</scope>
    <source>
        <strain evidence="7">CBS 342.82</strain>
    </source>
</reference>
<gene>
    <name evidence="7" type="ORF">K489DRAFT_401801</name>
</gene>
<dbReference type="Proteomes" id="UP000504637">
    <property type="component" value="Unplaced"/>
</dbReference>
<dbReference type="GO" id="GO:0016874">
    <property type="term" value="F:ligase activity"/>
    <property type="evidence" value="ECO:0007669"/>
    <property type="project" value="UniProtKB-KW"/>
</dbReference>
<evidence type="ECO:0000313" key="6">
    <source>
        <dbReference type="Proteomes" id="UP000504637"/>
    </source>
</evidence>